<comment type="caution">
    <text evidence="2">The sequence shown here is derived from an EMBL/GenBank/DDBJ whole genome shotgun (WGS) entry which is preliminary data.</text>
</comment>
<reference evidence="2 3" key="1">
    <citation type="journal article" date="2015" name="Stand. Genomic Sci.">
        <title>Genomic Encyclopedia of Bacterial and Archaeal Type Strains, Phase III: the genomes of soil and plant-associated and newly described type strains.</title>
        <authorList>
            <person name="Whitman W.B."/>
            <person name="Woyke T."/>
            <person name="Klenk H.P."/>
            <person name="Zhou Y."/>
            <person name="Lilburn T.G."/>
            <person name="Beck B.J."/>
            <person name="De Vos P."/>
            <person name="Vandamme P."/>
            <person name="Eisen J.A."/>
            <person name="Garrity G."/>
            <person name="Hugenholtz P."/>
            <person name="Kyrpides N.C."/>
        </authorList>
    </citation>
    <scope>NUCLEOTIDE SEQUENCE [LARGE SCALE GENOMIC DNA]</scope>
    <source>
        <strain evidence="2 3">CECT 7306</strain>
    </source>
</reference>
<organism evidence="2 3">
    <name type="scientific">Pseudokineococcus lusitanus</name>
    <dbReference type="NCBI Taxonomy" id="763993"/>
    <lineage>
        <taxon>Bacteria</taxon>
        <taxon>Bacillati</taxon>
        <taxon>Actinomycetota</taxon>
        <taxon>Actinomycetes</taxon>
        <taxon>Kineosporiales</taxon>
        <taxon>Kineosporiaceae</taxon>
        <taxon>Pseudokineococcus</taxon>
    </lineage>
</organism>
<keyword evidence="3" id="KW-1185">Reference proteome</keyword>
<evidence type="ECO:0000313" key="2">
    <source>
        <dbReference type="EMBL" id="ROP43717.1"/>
    </source>
</evidence>
<sequence length="50" mass="5339">MVRPSRVHHLPPGAPWTAEREAAARPRELVVDPTDGDGADEDDQAPSPPA</sequence>
<feature type="compositionally biased region" description="Acidic residues" evidence="1">
    <location>
        <begin position="34"/>
        <end position="44"/>
    </location>
</feature>
<dbReference type="AlphaFoldDB" id="A0A3N1HMG2"/>
<evidence type="ECO:0000256" key="1">
    <source>
        <dbReference type="SAM" id="MobiDB-lite"/>
    </source>
</evidence>
<dbReference type="InParanoid" id="A0A3N1HMG2"/>
<accession>A0A3N1HMG2</accession>
<dbReference type="RefSeq" id="WP_158674222.1">
    <property type="nucleotide sequence ID" value="NZ_RJKN01000003.1"/>
</dbReference>
<proteinExistence type="predicted"/>
<dbReference type="Proteomes" id="UP000276232">
    <property type="component" value="Unassembled WGS sequence"/>
</dbReference>
<feature type="compositionally biased region" description="Basic and acidic residues" evidence="1">
    <location>
        <begin position="18"/>
        <end position="30"/>
    </location>
</feature>
<protein>
    <submittedName>
        <fullName evidence="2">Uncharacterized protein</fullName>
    </submittedName>
</protein>
<feature type="region of interest" description="Disordered" evidence="1">
    <location>
        <begin position="1"/>
        <end position="50"/>
    </location>
</feature>
<evidence type="ECO:0000313" key="3">
    <source>
        <dbReference type="Proteomes" id="UP000276232"/>
    </source>
</evidence>
<gene>
    <name evidence="2" type="ORF">EDC03_1311</name>
</gene>
<name>A0A3N1HMG2_9ACTN</name>
<dbReference type="EMBL" id="RJKN01000003">
    <property type="protein sequence ID" value="ROP43717.1"/>
    <property type="molecule type" value="Genomic_DNA"/>
</dbReference>